<evidence type="ECO:0000256" key="1">
    <source>
        <dbReference type="ARBA" id="ARBA00000085"/>
    </source>
</evidence>
<dbReference type="SMART" id="SM00388">
    <property type="entry name" value="HisKA"/>
    <property type="match status" value="1"/>
</dbReference>
<dbReference type="Pfam" id="PF00512">
    <property type="entry name" value="HisKA"/>
    <property type="match status" value="1"/>
</dbReference>
<comment type="catalytic activity">
    <reaction evidence="1">
        <text>ATP + protein L-histidine = ADP + protein N-phospho-L-histidine.</text>
        <dbReference type="EC" id="2.7.13.3"/>
    </reaction>
</comment>
<keyword evidence="6" id="KW-0902">Two-component regulatory system</keyword>
<sequence length="366" mass="40870">MARHPLGLRCVSWNAAAEACLRAREPGGEVTRWAQAVAELLEVPACARVEDTGEPYTTELYFRRYGVESWWQATAVRQTEGFALWLREVTQARLEERRAREALERARAREERMEEEAEFRERFIGILGHDLRSPLSAISLSARAISRYGTLTPLQQEMEQRIESSASRMMKMISDILDLTRARLSSGIPLFLEPTQASEVCRQVVEEMSAAYPNRCIVYDEQGAGEGVWDSERLAQVLSNLVANALEHGGAEVPVLVRSYPCEELLALEVHNPGPAIPEHVLATMFEPFRRSATSGKRKRSGLGLGLYIVKEIAEAHGGRVVVHSREGEGTTFTVLLPRDARTAEASRRSKEDGGRAEEHVARHPG</sequence>
<dbReference type="InterPro" id="IPR004358">
    <property type="entry name" value="Sig_transdc_His_kin-like_C"/>
</dbReference>
<accession>A0ABU5HAA1</accession>
<keyword evidence="7" id="KW-0175">Coiled coil</keyword>
<dbReference type="InterPro" id="IPR003594">
    <property type="entry name" value="HATPase_dom"/>
</dbReference>
<organism evidence="10 11">
    <name type="scientific">Hyalangium rubrum</name>
    <dbReference type="NCBI Taxonomy" id="3103134"/>
    <lineage>
        <taxon>Bacteria</taxon>
        <taxon>Pseudomonadati</taxon>
        <taxon>Myxococcota</taxon>
        <taxon>Myxococcia</taxon>
        <taxon>Myxococcales</taxon>
        <taxon>Cystobacterineae</taxon>
        <taxon>Archangiaceae</taxon>
        <taxon>Hyalangium</taxon>
    </lineage>
</organism>
<dbReference type="InterPro" id="IPR050736">
    <property type="entry name" value="Sensor_HK_Regulatory"/>
</dbReference>
<dbReference type="Pfam" id="PF02518">
    <property type="entry name" value="HATPase_c"/>
    <property type="match status" value="1"/>
</dbReference>
<feature type="domain" description="Histidine kinase" evidence="9">
    <location>
        <begin position="126"/>
        <end position="341"/>
    </location>
</feature>
<evidence type="ECO:0000256" key="4">
    <source>
        <dbReference type="ARBA" id="ARBA00022679"/>
    </source>
</evidence>
<evidence type="ECO:0000256" key="6">
    <source>
        <dbReference type="ARBA" id="ARBA00023012"/>
    </source>
</evidence>
<protein>
    <recommendedName>
        <fullName evidence="2">histidine kinase</fullName>
        <ecNumber evidence="2">2.7.13.3</ecNumber>
    </recommendedName>
</protein>
<dbReference type="PRINTS" id="PR00344">
    <property type="entry name" value="BCTRLSENSOR"/>
</dbReference>
<dbReference type="Gene3D" id="1.10.287.130">
    <property type="match status" value="1"/>
</dbReference>
<dbReference type="GO" id="GO:0016301">
    <property type="term" value="F:kinase activity"/>
    <property type="evidence" value="ECO:0007669"/>
    <property type="project" value="UniProtKB-KW"/>
</dbReference>
<dbReference type="InterPro" id="IPR036097">
    <property type="entry name" value="HisK_dim/P_sf"/>
</dbReference>
<dbReference type="CDD" id="cd00075">
    <property type="entry name" value="HATPase"/>
    <property type="match status" value="1"/>
</dbReference>
<dbReference type="Proteomes" id="UP001291309">
    <property type="component" value="Unassembled WGS sequence"/>
</dbReference>
<evidence type="ECO:0000256" key="7">
    <source>
        <dbReference type="SAM" id="Coils"/>
    </source>
</evidence>
<comment type="caution">
    <text evidence="10">The sequence shown here is derived from an EMBL/GenBank/DDBJ whole genome shotgun (WGS) entry which is preliminary data.</text>
</comment>
<keyword evidence="11" id="KW-1185">Reference proteome</keyword>
<feature type="coiled-coil region" evidence="7">
    <location>
        <begin position="86"/>
        <end position="120"/>
    </location>
</feature>
<evidence type="ECO:0000256" key="8">
    <source>
        <dbReference type="SAM" id="MobiDB-lite"/>
    </source>
</evidence>
<gene>
    <name evidence="10" type="ORF">SYV04_26735</name>
</gene>
<dbReference type="Gene3D" id="3.30.565.10">
    <property type="entry name" value="Histidine kinase-like ATPase, C-terminal domain"/>
    <property type="match status" value="1"/>
</dbReference>
<evidence type="ECO:0000313" key="10">
    <source>
        <dbReference type="EMBL" id="MDY7230019.1"/>
    </source>
</evidence>
<evidence type="ECO:0000313" key="11">
    <source>
        <dbReference type="Proteomes" id="UP001291309"/>
    </source>
</evidence>
<keyword evidence="4" id="KW-0808">Transferase</keyword>
<dbReference type="EMBL" id="JAXIVS010000010">
    <property type="protein sequence ID" value="MDY7230019.1"/>
    <property type="molecule type" value="Genomic_DNA"/>
</dbReference>
<keyword evidence="3" id="KW-0597">Phosphoprotein</keyword>
<dbReference type="SUPFAM" id="SSF47384">
    <property type="entry name" value="Homodimeric domain of signal transducing histidine kinase"/>
    <property type="match status" value="1"/>
</dbReference>
<dbReference type="InterPro" id="IPR036890">
    <property type="entry name" value="HATPase_C_sf"/>
</dbReference>
<dbReference type="InterPro" id="IPR005467">
    <property type="entry name" value="His_kinase_dom"/>
</dbReference>
<feature type="region of interest" description="Disordered" evidence="8">
    <location>
        <begin position="339"/>
        <end position="366"/>
    </location>
</feature>
<name>A0ABU5HAA1_9BACT</name>
<evidence type="ECO:0000256" key="2">
    <source>
        <dbReference type="ARBA" id="ARBA00012438"/>
    </source>
</evidence>
<evidence type="ECO:0000256" key="3">
    <source>
        <dbReference type="ARBA" id="ARBA00022553"/>
    </source>
</evidence>
<dbReference type="RefSeq" id="WP_321548743.1">
    <property type="nucleotide sequence ID" value="NZ_JAXIVS010000010.1"/>
</dbReference>
<dbReference type="SMART" id="SM00387">
    <property type="entry name" value="HATPase_c"/>
    <property type="match status" value="1"/>
</dbReference>
<evidence type="ECO:0000256" key="5">
    <source>
        <dbReference type="ARBA" id="ARBA00022777"/>
    </source>
</evidence>
<proteinExistence type="predicted"/>
<dbReference type="EC" id="2.7.13.3" evidence="2"/>
<dbReference type="CDD" id="cd00082">
    <property type="entry name" value="HisKA"/>
    <property type="match status" value="1"/>
</dbReference>
<dbReference type="PANTHER" id="PTHR43711:SF1">
    <property type="entry name" value="HISTIDINE KINASE 1"/>
    <property type="match status" value="1"/>
</dbReference>
<dbReference type="SUPFAM" id="SSF55874">
    <property type="entry name" value="ATPase domain of HSP90 chaperone/DNA topoisomerase II/histidine kinase"/>
    <property type="match status" value="1"/>
</dbReference>
<dbReference type="PANTHER" id="PTHR43711">
    <property type="entry name" value="TWO-COMPONENT HISTIDINE KINASE"/>
    <property type="match status" value="1"/>
</dbReference>
<reference evidence="10 11" key="1">
    <citation type="submission" date="2023-12" db="EMBL/GenBank/DDBJ databases">
        <title>the genome sequence of Hyalangium sp. s54d21.</title>
        <authorList>
            <person name="Zhang X."/>
        </authorList>
    </citation>
    <scope>NUCLEOTIDE SEQUENCE [LARGE SCALE GENOMIC DNA]</scope>
    <source>
        <strain evidence="11">s54d21</strain>
    </source>
</reference>
<dbReference type="InterPro" id="IPR003661">
    <property type="entry name" value="HisK_dim/P_dom"/>
</dbReference>
<keyword evidence="5 10" id="KW-0418">Kinase</keyword>
<dbReference type="PROSITE" id="PS50109">
    <property type="entry name" value="HIS_KIN"/>
    <property type="match status" value="1"/>
</dbReference>
<evidence type="ECO:0000259" key="9">
    <source>
        <dbReference type="PROSITE" id="PS50109"/>
    </source>
</evidence>